<dbReference type="PANTHER" id="PTHR14017">
    <property type="entry name" value="LYSINE-SPECIFIC DEMETHYLASE"/>
    <property type="match status" value="1"/>
</dbReference>
<dbReference type="PROSITE" id="PS50005">
    <property type="entry name" value="TPR"/>
    <property type="match status" value="7"/>
</dbReference>
<keyword evidence="2" id="KW-0677">Repeat</keyword>
<gene>
    <name evidence="7" type="ORF">PAPYR_2275</name>
</gene>
<feature type="repeat" description="TPR" evidence="5">
    <location>
        <begin position="277"/>
        <end position="310"/>
    </location>
</feature>
<dbReference type="InterPro" id="IPR013105">
    <property type="entry name" value="TPR_2"/>
</dbReference>
<dbReference type="SUPFAM" id="SSF48452">
    <property type="entry name" value="TPR-like"/>
    <property type="match status" value="1"/>
</dbReference>
<reference evidence="7" key="1">
    <citation type="journal article" date="2022" name="bioRxiv">
        <title>Genomics of Preaxostyla Flagellates Illuminates Evolutionary Transitions and the Path Towards Mitochondrial Loss.</title>
        <authorList>
            <person name="Novak L.V.F."/>
            <person name="Treitli S.C."/>
            <person name="Pyrih J."/>
            <person name="Halakuc P."/>
            <person name="Pipaliya S.V."/>
            <person name="Vacek V."/>
            <person name="Brzon O."/>
            <person name="Soukal P."/>
            <person name="Eme L."/>
            <person name="Dacks J.B."/>
            <person name="Karnkowska A."/>
            <person name="Elias M."/>
            <person name="Hampl V."/>
        </authorList>
    </citation>
    <scope>NUCLEOTIDE SEQUENCE</scope>
    <source>
        <strain evidence="7">RCP-MX</strain>
    </source>
</reference>
<comment type="subcellular location">
    <subcellularLocation>
        <location evidence="1">Nucleus</location>
    </subcellularLocation>
</comment>
<evidence type="ECO:0000256" key="4">
    <source>
        <dbReference type="ARBA" id="ARBA00023242"/>
    </source>
</evidence>
<feature type="repeat" description="TPR" evidence="5">
    <location>
        <begin position="345"/>
        <end position="378"/>
    </location>
</feature>
<evidence type="ECO:0000256" key="1">
    <source>
        <dbReference type="ARBA" id="ARBA00004123"/>
    </source>
</evidence>
<dbReference type="InterPro" id="IPR019734">
    <property type="entry name" value="TPR_rpt"/>
</dbReference>
<dbReference type="InterPro" id="IPR011990">
    <property type="entry name" value="TPR-like_helical_dom_sf"/>
</dbReference>
<dbReference type="EMBL" id="JAPMOS010000008">
    <property type="protein sequence ID" value="KAJ4461244.1"/>
    <property type="molecule type" value="Genomic_DNA"/>
</dbReference>
<comment type="caution">
    <text evidence="7">The sequence shown here is derived from an EMBL/GenBank/DDBJ whole genome shotgun (WGS) entry which is preliminary data.</text>
</comment>
<feature type="compositionally biased region" description="Basic residues" evidence="6">
    <location>
        <begin position="633"/>
        <end position="644"/>
    </location>
</feature>
<dbReference type="Pfam" id="PF07719">
    <property type="entry name" value="TPR_2"/>
    <property type="match status" value="1"/>
</dbReference>
<dbReference type="SMART" id="SM00028">
    <property type="entry name" value="TPR"/>
    <property type="match status" value="9"/>
</dbReference>
<feature type="repeat" description="TPR" evidence="5">
    <location>
        <begin position="156"/>
        <end position="189"/>
    </location>
</feature>
<feature type="region of interest" description="Disordered" evidence="6">
    <location>
        <begin position="512"/>
        <end position="792"/>
    </location>
</feature>
<evidence type="ECO:0000313" key="8">
    <source>
        <dbReference type="Proteomes" id="UP001141327"/>
    </source>
</evidence>
<feature type="compositionally biased region" description="Basic and acidic residues" evidence="6">
    <location>
        <begin position="512"/>
        <end position="522"/>
    </location>
</feature>
<dbReference type="InterPro" id="IPR051630">
    <property type="entry name" value="Corepressor-Demethylase"/>
</dbReference>
<feature type="compositionally biased region" description="Low complexity" evidence="6">
    <location>
        <begin position="555"/>
        <end position="565"/>
    </location>
</feature>
<evidence type="ECO:0000256" key="3">
    <source>
        <dbReference type="ARBA" id="ARBA00022803"/>
    </source>
</evidence>
<feature type="repeat" description="TPR" evidence="5">
    <location>
        <begin position="119"/>
        <end position="152"/>
    </location>
</feature>
<dbReference type="Pfam" id="PF13432">
    <property type="entry name" value="TPR_16"/>
    <property type="match status" value="3"/>
</dbReference>
<dbReference type="SMART" id="SM00386">
    <property type="entry name" value="HAT"/>
    <property type="match status" value="3"/>
</dbReference>
<sequence>MATQLSPLESQIAAIHENSWLRVAHMSELCGEANQAINAYVQVLHHNPANTSAATRLGYHFMGTQNFPKACEYFERALHHEPSNDELWKCIAHCYLLLDDSHMAHRAYQRALNHFPKDAFLWYGMGLVMEKYNRFDDAANAFSRVLQLSPGFPHAREVTYRLGVAYHLTGKQHQALEKFNLLLQQPPTDPTVRNVVSEEDILYQIGHVHEKSKHFDQARETYERILEKSSHNPKVLLQLGWLHFSAAMETTGPAASAQISKAITRIQSALEQRKEDGWAWYLLGRCYMKLSDYAQAHRAYQQAVYIDSLNPVLWCSIGVLYYYMLQFREALEAYKRAIFLNSRIMEAWLNSGLLYEASNQVADAIDAYTRAAQLDPRHTFVQQRLAYLTRPPSERIPPTRPCLQTALSLPPAVASSMATLFSGTSLQELAARLFPQQPPLPNAAAAAAAAAMAESLQTPAARGGPSVDTALQLLRKAGGSPPDPFSVLAALATEQADAAAVLALAAMPAEADASRKHNRGDVDPQAAGTPPPEKRTTRARTGAGPATRRRGNLVAEAAPSSSEASEGTDDLSATDDSRHQTAARRTRARQEKNAAAAAAAVAVDKRPISGRLRRTRHESPAKEAVPAAVTRSTRGRRGRRRGARGGRGGARRDPSVDSLSSSLNDDPSALSDDTAPPAPAPPPASSSSCFAVAAAAAAAAAQVGTGTAPTPPIGGTGLAPLRKRAHFLQAADPTLPPAPPTGPIDDADEDFSASLVALTSSLPHGQPEPPPLPSALAPPAPAPARSPPAAMS</sequence>
<evidence type="ECO:0000313" key="7">
    <source>
        <dbReference type="EMBL" id="KAJ4461244.1"/>
    </source>
</evidence>
<evidence type="ECO:0000256" key="5">
    <source>
        <dbReference type="PROSITE-ProRule" id="PRU00339"/>
    </source>
</evidence>
<keyword evidence="8" id="KW-1185">Reference proteome</keyword>
<feature type="repeat" description="TPR" evidence="5">
    <location>
        <begin position="199"/>
        <end position="232"/>
    </location>
</feature>
<dbReference type="Proteomes" id="UP001141327">
    <property type="component" value="Unassembled WGS sequence"/>
</dbReference>
<keyword evidence="4" id="KW-0539">Nucleus</keyword>
<keyword evidence="3 5" id="KW-0802">TPR repeat</keyword>
<organism evidence="7 8">
    <name type="scientific">Paratrimastix pyriformis</name>
    <dbReference type="NCBI Taxonomy" id="342808"/>
    <lineage>
        <taxon>Eukaryota</taxon>
        <taxon>Metamonada</taxon>
        <taxon>Preaxostyla</taxon>
        <taxon>Paratrimastigidae</taxon>
        <taxon>Paratrimastix</taxon>
    </lineage>
</organism>
<feature type="repeat" description="TPR" evidence="5">
    <location>
        <begin position="51"/>
        <end position="84"/>
    </location>
</feature>
<feature type="compositionally biased region" description="Low complexity" evidence="6">
    <location>
        <begin position="685"/>
        <end position="708"/>
    </location>
</feature>
<feature type="compositionally biased region" description="Pro residues" evidence="6">
    <location>
        <begin position="766"/>
        <end position="786"/>
    </location>
</feature>
<dbReference type="Pfam" id="PF13181">
    <property type="entry name" value="TPR_8"/>
    <property type="match status" value="1"/>
</dbReference>
<evidence type="ECO:0000256" key="2">
    <source>
        <dbReference type="ARBA" id="ARBA00022737"/>
    </source>
</evidence>
<feature type="repeat" description="TPR" evidence="5">
    <location>
        <begin position="311"/>
        <end position="344"/>
    </location>
</feature>
<feature type="compositionally biased region" description="Low complexity" evidence="6">
    <location>
        <begin position="656"/>
        <end position="675"/>
    </location>
</feature>
<evidence type="ECO:0000256" key="6">
    <source>
        <dbReference type="SAM" id="MobiDB-lite"/>
    </source>
</evidence>
<dbReference type="InterPro" id="IPR003107">
    <property type="entry name" value="HAT"/>
</dbReference>
<dbReference type="PANTHER" id="PTHR14017:SF28">
    <property type="entry name" value="CHROMOSOME UNDETERMINED SCAFFOLD_98, WHOLE GENOME SHOTGUN SEQUENCE"/>
    <property type="match status" value="1"/>
</dbReference>
<dbReference type="Gene3D" id="1.25.40.10">
    <property type="entry name" value="Tetratricopeptide repeat domain"/>
    <property type="match status" value="2"/>
</dbReference>
<protein>
    <submittedName>
        <fullName evidence="7">General transcriptional corepressor trfA</fullName>
    </submittedName>
</protein>
<accession>A0ABQ8UPZ8</accession>
<proteinExistence type="predicted"/>
<name>A0ABQ8UPZ8_9EUKA</name>